<proteinExistence type="predicted"/>
<protein>
    <submittedName>
        <fullName evidence="1">Uncharacterized protein</fullName>
    </submittedName>
</protein>
<sequence>MLEFEKTGLRHLQETSSAVQEKQISSYTSYVSSETQTNNVYGNVNVCTPKRIITSEDKEASESLRYDTSPKYICKVPLPNPFLVNQQGKKHGFETEEDREDYDADLTIVGGKSVEWIVNGIQIRERLKEYQLKENLSKTRPEYYDIIFFNSNKKDGFLETLDESIVAQMLSDVSEREPENTVENEIKLLLNRIIDRDINKTSASLFDSALSRDPVIGFLIILGSLESSQRDKHFGMIVISGF</sequence>
<dbReference type="OrthoDB" id="2443197at2759"/>
<accession>A0A397WCA3</accession>
<comment type="caution">
    <text evidence="1">The sequence shown here is derived from an EMBL/GenBank/DDBJ whole genome shotgun (WGS) entry which is preliminary data.</text>
</comment>
<dbReference type="EMBL" id="QKWP01000011">
    <property type="protein sequence ID" value="RIB30533.1"/>
    <property type="molecule type" value="Genomic_DNA"/>
</dbReference>
<evidence type="ECO:0000313" key="2">
    <source>
        <dbReference type="Proteomes" id="UP000266673"/>
    </source>
</evidence>
<reference evidence="1 2" key="1">
    <citation type="submission" date="2018-06" db="EMBL/GenBank/DDBJ databases">
        <title>Comparative genomics reveals the genomic features of Rhizophagus irregularis, R. cerebriforme, R. diaphanum and Gigaspora rosea, and their symbiotic lifestyle signature.</title>
        <authorList>
            <person name="Morin E."/>
            <person name="San Clemente H."/>
            <person name="Chen E.C.H."/>
            <person name="De La Providencia I."/>
            <person name="Hainaut M."/>
            <person name="Kuo A."/>
            <person name="Kohler A."/>
            <person name="Murat C."/>
            <person name="Tang N."/>
            <person name="Roy S."/>
            <person name="Loubradou J."/>
            <person name="Henrissat B."/>
            <person name="Grigoriev I.V."/>
            <person name="Corradi N."/>
            <person name="Roux C."/>
            <person name="Martin F.M."/>
        </authorList>
    </citation>
    <scope>NUCLEOTIDE SEQUENCE [LARGE SCALE GENOMIC DNA]</scope>
    <source>
        <strain evidence="1 2">DAOM 194757</strain>
    </source>
</reference>
<name>A0A397WCA3_9GLOM</name>
<dbReference type="AlphaFoldDB" id="A0A397WCA3"/>
<evidence type="ECO:0000313" key="1">
    <source>
        <dbReference type="EMBL" id="RIB30533.1"/>
    </source>
</evidence>
<organism evidence="1 2">
    <name type="scientific">Gigaspora rosea</name>
    <dbReference type="NCBI Taxonomy" id="44941"/>
    <lineage>
        <taxon>Eukaryota</taxon>
        <taxon>Fungi</taxon>
        <taxon>Fungi incertae sedis</taxon>
        <taxon>Mucoromycota</taxon>
        <taxon>Glomeromycotina</taxon>
        <taxon>Glomeromycetes</taxon>
        <taxon>Diversisporales</taxon>
        <taxon>Gigasporaceae</taxon>
        <taxon>Gigaspora</taxon>
    </lineage>
</organism>
<keyword evidence="2" id="KW-1185">Reference proteome</keyword>
<dbReference type="Proteomes" id="UP000266673">
    <property type="component" value="Unassembled WGS sequence"/>
</dbReference>
<gene>
    <name evidence="1" type="ORF">C2G38_2053599</name>
</gene>